<keyword evidence="2" id="KW-1185">Reference proteome</keyword>
<organism evidence="1 2">
    <name type="scientific">Persea americana</name>
    <name type="common">Avocado</name>
    <dbReference type="NCBI Taxonomy" id="3435"/>
    <lineage>
        <taxon>Eukaryota</taxon>
        <taxon>Viridiplantae</taxon>
        <taxon>Streptophyta</taxon>
        <taxon>Embryophyta</taxon>
        <taxon>Tracheophyta</taxon>
        <taxon>Spermatophyta</taxon>
        <taxon>Magnoliopsida</taxon>
        <taxon>Magnoliidae</taxon>
        <taxon>Laurales</taxon>
        <taxon>Lauraceae</taxon>
        <taxon>Persea</taxon>
    </lineage>
</organism>
<name>A0ACC2KA21_PERAE</name>
<sequence length="83" mass="9582">MTMEVALVKCLEREMEMRRCAIMMEKGTCGVGGSCRSYFGSVMQRVVWVVSVREAQSTEVSWRRCVLKQLAIFPENRENVDQM</sequence>
<dbReference type="Proteomes" id="UP001234297">
    <property type="component" value="Chromosome 4"/>
</dbReference>
<evidence type="ECO:0000313" key="2">
    <source>
        <dbReference type="Proteomes" id="UP001234297"/>
    </source>
</evidence>
<comment type="caution">
    <text evidence="1">The sequence shown here is derived from an EMBL/GenBank/DDBJ whole genome shotgun (WGS) entry which is preliminary data.</text>
</comment>
<protein>
    <submittedName>
        <fullName evidence="1">Uncharacterized protein</fullName>
    </submittedName>
</protein>
<gene>
    <name evidence="1" type="ORF">MRB53_013990</name>
</gene>
<dbReference type="EMBL" id="CM056812">
    <property type="protein sequence ID" value="KAJ8617804.1"/>
    <property type="molecule type" value="Genomic_DNA"/>
</dbReference>
<proteinExistence type="predicted"/>
<evidence type="ECO:0000313" key="1">
    <source>
        <dbReference type="EMBL" id="KAJ8617804.1"/>
    </source>
</evidence>
<accession>A0ACC2KA21</accession>
<reference evidence="1 2" key="1">
    <citation type="journal article" date="2022" name="Hortic Res">
        <title>A haplotype resolved chromosomal level avocado genome allows analysis of novel avocado genes.</title>
        <authorList>
            <person name="Nath O."/>
            <person name="Fletcher S.J."/>
            <person name="Hayward A."/>
            <person name="Shaw L.M."/>
            <person name="Masouleh A.K."/>
            <person name="Furtado A."/>
            <person name="Henry R.J."/>
            <person name="Mitter N."/>
        </authorList>
    </citation>
    <scope>NUCLEOTIDE SEQUENCE [LARGE SCALE GENOMIC DNA]</scope>
    <source>
        <strain evidence="2">cv. Hass</strain>
    </source>
</reference>